<dbReference type="Gene3D" id="3.40.50.12780">
    <property type="entry name" value="N-terminal domain of ligase-like"/>
    <property type="match status" value="1"/>
</dbReference>
<organism evidence="2 3">
    <name type="scientific">Adlercreutzia mucosicola</name>
    <dbReference type="NCBI Taxonomy" id="580026"/>
    <lineage>
        <taxon>Bacteria</taxon>
        <taxon>Bacillati</taxon>
        <taxon>Actinomycetota</taxon>
        <taxon>Coriobacteriia</taxon>
        <taxon>Eggerthellales</taxon>
        <taxon>Eggerthellaceae</taxon>
        <taxon>Adlercreutzia</taxon>
    </lineage>
</organism>
<keyword evidence="3" id="KW-1185">Reference proteome</keyword>
<dbReference type="Pfam" id="PF00501">
    <property type="entry name" value="AMP-binding"/>
    <property type="match status" value="1"/>
</dbReference>
<dbReference type="GO" id="GO:0005737">
    <property type="term" value="C:cytoplasm"/>
    <property type="evidence" value="ECO:0007669"/>
    <property type="project" value="TreeGrafter"/>
</dbReference>
<evidence type="ECO:0000313" key="3">
    <source>
        <dbReference type="Proteomes" id="UP000463388"/>
    </source>
</evidence>
<protein>
    <submittedName>
        <fullName evidence="2">AMP-binding protein</fullName>
    </submittedName>
</protein>
<dbReference type="SUPFAM" id="SSF56801">
    <property type="entry name" value="Acetyl-CoA synthetase-like"/>
    <property type="match status" value="1"/>
</dbReference>
<evidence type="ECO:0000259" key="1">
    <source>
        <dbReference type="Pfam" id="PF00501"/>
    </source>
</evidence>
<dbReference type="Proteomes" id="UP000463388">
    <property type="component" value="Unassembled WGS sequence"/>
</dbReference>
<comment type="caution">
    <text evidence="2">The sequence shown here is derived from an EMBL/GenBank/DDBJ whole genome shotgun (WGS) entry which is preliminary data.</text>
</comment>
<evidence type="ECO:0000313" key="2">
    <source>
        <dbReference type="EMBL" id="MVX61071.1"/>
    </source>
</evidence>
<dbReference type="GO" id="GO:0043041">
    <property type="term" value="P:amino acid activation for nonribosomal peptide biosynthetic process"/>
    <property type="evidence" value="ECO:0007669"/>
    <property type="project" value="TreeGrafter"/>
</dbReference>
<reference evidence="2 3" key="1">
    <citation type="submission" date="2019-12" db="EMBL/GenBank/DDBJ databases">
        <title>Microbes associate with the intestines of laboratory mice.</title>
        <authorList>
            <person name="Navarre W."/>
            <person name="Wong E."/>
        </authorList>
    </citation>
    <scope>NUCLEOTIDE SEQUENCE [LARGE SCALE GENOMIC DNA]</scope>
    <source>
        <strain evidence="2 3">NM66_B29</strain>
    </source>
</reference>
<dbReference type="PANTHER" id="PTHR45527:SF1">
    <property type="entry name" value="FATTY ACID SYNTHASE"/>
    <property type="match status" value="1"/>
</dbReference>
<proteinExistence type="predicted"/>
<name>A0A6N8JMH2_9ACTN</name>
<dbReference type="InterPro" id="IPR042099">
    <property type="entry name" value="ANL_N_sf"/>
</dbReference>
<dbReference type="PANTHER" id="PTHR45527">
    <property type="entry name" value="NONRIBOSOMAL PEPTIDE SYNTHETASE"/>
    <property type="match status" value="1"/>
</dbReference>
<dbReference type="AlphaFoldDB" id="A0A6N8JMH2"/>
<dbReference type="EMBL" id="WSRR01000013">
    <property type="protein sequence ID" value="MVX61071.1"/>
    <property type="molecule type" value="Genomic_DNA"/>
</dbReference>
<sequence length="152" mass="16778">MSVYNQVSFYGQGSDMTASRFLKEVSRECREHPDRVAYFTSRGGVSDFLTYGELDRWSDGLAAFLRREAPEGKPVVVYGHKSPLMLVSFFAAVKAGLPYAPIDIAYPADRVADILEQIGRPLVISLSDDPLVADAYLAERVLGKDEVHAACM</sequence>
<dbReference type="InterPro" id="IPR000873">
    <property type="entry name" value="AMP-dep_synth/lig_dom"/>
</dbReference>
<accession>A0A6N8JMH2</accession>
<dbReference type="GO" id="GO:0044550">
    <property type="term" value="P:secondary metabolite biosynthetic process"/>
    <property type="evidence" value="ECO:0007669"/>
    <property type="project" value="TreeGrafter"/>
</dbReference>
<dbReference type="GO" id="GO:0031177">
    <property type="term" value="F:phosphopantetheine binding"/>
    <property type="evidence" value="ECO:0007669"/>
    <property type="project" value="TreeGrafter"/>
</dbReference>
<gene>
    <name evidence="2" type="ORF">GKZ27_06350</name>
</gene>
<feature type="domain" description="AMP-dependent synthetase/ligase" evidence="1">
    <location>
        <begin position="27"/>
        <end position="125"/>
    </location>
</feature>